<gene>
    <name evidence="1" type="ORF">FPB0191_01788</name>
</gene>
<evidence type="ECO:0000313" key="1">
    <source>
        <dbReference type="EMBL" id="AJA45604.1"/>
    </source>
</evidence>
<proteinExistence type="predicted"/>
<dbReference type="OrthoDB" id="6638578at2"/>
<dbReference type="AlphaFoldDB" id="A0A0A7S257"/>
<dbReference type="EMBL" id="CP009056">
    <property type="protein sequence ID" value="AJA45604.1"/>
    <property type="molecule type" value="Genomic_DNA"/>
</dbReference>
<dbReference type="STRING" id="1267021.FPB0191_01788"/>
<dbReference type="HOGENOM" id="CLU_1155100_0_0_6"/>
<dbReference type="Proteomes" id="UP000030901">
    <property type="component" value="Chromosome"/>
</dbReference>
<protein>
    <submittedName>
        <fullName evidence="1">Uncharacterized protein</fullName>
    </submittedName>
</protein>
<sequence length="240" mass="28224">MRLTQDSLTIVKQNQLRAFCERGADILIRLYPDVIQWRDLSHQSLLNLITDTYIWTEEHARSSQLLAVRIACARLCLGSFFMQDPRYSDLQNIVKQQMSLYRLTDDDPINQYLLTIKSDWSKDAFKEQLPQLSELSTSILTYLDYEDWMKRLLINDWRISKPKENQEQQALFQTLTLRARNELKSSDEFLTFLLTVAQYYDGINCFNDPLSIRWFEKIIHNAPTLTHNNIISAFKPSGGY</sequence>
<dbReference type="RefSeq" id="WP_039105423.1">
    <property type="nucleotide sequence ID" value="NZ_CP009056.1"/>
</dbReference>
<dbReference type="KEGG" id="fpp:FPB0191_01788"/>
<reference evidence="1 2" key="1">
    <citation type="journal article" date="2014" name="Appl. Environ. Microbiol.">
        <title>Gut symbionts from distinct hosts exhibit genotoxic activity via divergent colibactin biosynthetic pathways.</title>
        <authorList>
            <person name="Engel P."/>
            <person name="Vizcaino M.I."/>
            <person name="Crawford J.M."/>
        </authorList>
    </citation>
    <scope>NUCLEOTIDE SEQUENCE [LARGE SCALE GENOMIC DNA]</scope>
    <source>
        <strain evidence="1 2">PEB0191</strain>
    </source>
</reference>
<name>A0A0A7S257_FRIPE</name>
<accession>A0A0A7S257</accession>
<keyword evidence="2" id="KW-1185">Reference proteome</keyword>
<organism evidence="1 2">
    <name type="scientific">Frischella perrara</name>
    <dbReference type="NCBI Taxonomy" id="1267021"/>
    <lineage>
        <taxon>Bacteria</taxon>
        <taxon>Pseudomonadati</taxon>
        <taxon>Pseudomonadota</taxon>
        <taxon>Gammaproteobacteria</taxon>
        <taxon>Orbales</taxon>
        <taxon>Orbaceae</taxon>
        <taxon>Frischella</taxon>
    </lineage>
</organism>
<evidence type="ECO:0000313" key="2">
    <source>
        <dbReference type="Proteomes" id="UP000030901"/>
    </source>
</evidence>